<dbReference type="InterPro" id="IPR046540">
    <property type="entry name" value="DMFA2_C"/>
</dbReference>
<organism evidence="2 3">
    <name type="scientific">Vibrio nigripulchritudo</name>
    <dbReference type="NCBI Taxonomy" id="28173"/>
    <lineage>
        <taxon>Bacteria</taxon>
        <taxon>Pseudomonadati</taxon>
        <taxon>Pseudomonadota</taxon>
        <taxon>Gammaproteobacteria</taxon>
        <taxon>Vibrionales</taxon>
        <taxon>Vibrionaceae</taxon>
        <taxon>Vibrio</taxon>
    </lineage>
</organism>
<sequence length="750" mass="83936">MLNILAYPSAYSASPGESIEFKISSEDGSDVTAQLVEVRHGDCNPEGPGVQFKPVSSDIDGTYQVKKQAIDAGSYGLTEPVPHLMSDDTVTISAMIWPTLISRDEQTILCQRDEQGNGFHLMFTESGRLTLVLYSSSGKLVFQLPASMLERQWYAISCEINSAQRKVVLSQTPLIDYATIRDASSEVFELDSLQTSYGNSPLWLAGAPAHGNRVDFHMDGKVDSLTIYSKSVSSDDFLQNIKAGIHGNNAKYSWDFSLSIDTVEGKELSSNLAHFRFHHLPTRGMKGWNWDGSFHNFLSGPQHYGAVHFHHDDIYDANWDTTFTFEVPDTLPSGAYAIHIENGETTPEITCEDYVPFFVTPHKDKSKRRATRLAFLAPTCSYIAYANHGEHITAREAERSIGRLLEFGHHDIYMYQHPELGGSLYDSHRDGSGVCYSSRLRPVLNFSARYRSWLGGHGSALWQYNADTHLFGWLHHHNFEFDVITDEDLHEQGADYLEQYDVIMTGTHPEYYSTEMWDGLKTWIDDGGRLMYLGANGFYWRIAFHSQLPGAIEVRRAEDGIRTWAAEPGEYYNSFSGEFGGLWRRIGRTPNLMCGLGFMAQGFDICSYYRRGPDSYNPRSAFIFEGIEDEKIGDFGLIGGGAAGLELDAIDVSLGSPVNILRLASSEEHSRNVRLVNEEFGVVPPNLGGDENEKVRADLAFYETPSGGAVFSTGSISWCGSLAWNHYENNVSKLTYNVLSRFLNPEPFET</sequence>
<evidence type="ECO:0000259" key="1">
    <source>
        <dbReference type="Pfam" id="PF20254"/>
    </source>
</evidence>
<dbReference type="OrthoDB" id="505641at2"/>
<dbReference type="Gene3D" id="2.60.120.200">
    <property type="match status" value="1"/>
</dbReference>
<dbReference type="InterPro" id="IPR029062">
    <property type="entry name" value="Class_I_gatase-like"/>
</dbReference>
<dbReference type="Proteomes" id="UP000016895">
    <property type="component" value="Chromosome 2"/>
</dbReference>
<name>U4KJ45_9VIBR</name>
<dbReference type="AlphaFoldDB" id="U4KJ45"/>
<gene>
    <name evidence="2" type="ORF">VIBNI_B2083</name>
</gene>
<feature type="domain" description="N,N-dimethylformamidase beta subunit-like C-terminal" evidence="1">
    <location>
        <begin position="283"/>
        <end position="729"/>
    </location>
</feature>
<dbReference type="InterPro" id="IPR013320">
    <property type="entry name" value="ConA-like_dom_sf"/>
</dbReference>
<dbReference type="KEGG" id="vni:VIBNI_B2083"/>
<dbReference type="PATRIC" id="fig|1260221.3.peg.5638"/>
<accession>U4KJ45</accession>
<keyword evidence="3" id="KW-1185">Reference proteome</keyword>
<dbReference type="RefSeq" id="WP_022562154.1">
    <property type="nucleotide sequence ID" value="NC_022543.1"/>
</dbReference>
<dbReference type="Pfam" id="PF20254">
    <property type="entry name" value="DMFA2_C"/>
    <property type="match status" value="1"/>
</dbReference>
<dbReference type="SUPFAM" id="SSF52317">
    <property type="entry name" value="Class I glutamine amidotransferase-like"/>
    <property type="match status" value="1"/>
</dbReference>
<evidence type="ECO:0000313" key="3">
    <source>
        <dbReference type="Proteomes" id="UP000016895"/>
    </source>
</evidence>
<evidence type="ECO:0000313" key="2">
    <source>
        <dbReference type="EMBL" id="CCO61790.1"/>
    </source>
</evidence>
<dbReference type="SUPFAM" id="SSF49899">
    <property type="entry name" value="Concanavalin A-like lectins/glucanases"/>
    <property type="match status" value="1"/>
</dbReference>
<protein>
    <recommendedName>
        <fullName evidence="1">N,N-dimethylformamidase beta subunit-like C-terminal domain-containing protein</fullName>
    </recommendedName>
</protein>
<proteinExistence type="predicted"/>
<reference evidence="2 3" key="1">
    <citation type="journal article" date="2013" name="ISME J.">
        <title>Comparative genomics of pathogenic lineages of Vibrio nigripulchritudo identifies virulence-associated traits.</title>
        <authorList>
            <person name="Goudenege D."/>
            <person name="Labreuche Y."/>
            <person name="Krin E."/>
            <person name="Ansquer D."/>
            <person name="Mangenot S."/>
            <person name="Calteau A."/>
            <person name="Medigue C."/>
            <person name="Mazel D."/>
            <person name="Polz M.F."/>
            <person name="Le Roux F."/>
        </authorList>
    </citation>
    <scope>NUCLEOTIDE SEQUENCE [LARGE SCALE GENOMIC DNA]</scope>
    <source>
        <strain evidence="3">SnF1</strain>
    </source>
</reference>
<dbReference type="EMBL" id="FO203527">
    <property type="protein sequence ID" value="CCO61790.1"/>
    <property type="molecule type" value="Genomic_DNA"/>
</dbReference>
<dbReference type="STRING" id="28173.VIBNI_B2083"/>